<comment type="caution">
    <text evidence="1">The sequence shown here is derived from an EMBL/GenBank/DDBJ whole genome shotgun (WGS) entry which is preliminary data.</text>
</comment>
<dbReference type="GeneID" id="27725219"/>
<evidence type="ECO:0000313" key="2">
    <source>
        <dbReference type="Proteomes" id="UP000028545"/>
    </source>
</evidence>
<dbReference type="OrthoDB" id="4526039at2759"/>
<dbReference type="KEGG" id="sapo:SAPIO_CDS6147"/>
<gene>
    <name evidence="1" type="ORF">SAPIO_CDS6147</name>
</gene>
<reference evidence="1 2" key="1">
    <citation type="journal article" date="2014" name="Genome Announc.">
        <title>Draft genome sequence of the pathogenic fungus Scedosporium apiospermum.</title>
        <authorList>
            <person name="Vandeputte P."/>
            <person name="Ghamrawi S."/>
            <person name="Rechenmann M."/>
            <person name="Iltis A."/>
            <person name="Giraud S."/>
            <person name="Fleury M."/>
            <person name="Thornton C."/>
            <person name="Delhaes L."/>
            <person name="Meyer W."/>
            <person name="Papon N."/>
            <person name="Bouchara J.P."/>
        </authorList>
    </citation>
    <scope>NUCLEOTIDE SEQUENCE [LARGE SCALE GENOMIC DNA]</scope>
    <source>
        <strain evidence="1 2">IHEM 14462</strain>
    </source>
</reference>
<protein>
    <submittedName>
        <fullName evidence="1">Uncharacterized protein</fullName>
    </submittedName>
</protein>
<keyword evidence="2" id="KW-1185">Reference proteome</keyword>
<evidence type="ECO:0000313" key="1">
    <source>
        <dbReference type="EMBL" id="KEZ42285.1"/>
    </source>
</evidence>
<dbReference type="Proteomes" id="UP000028545">
    <property type="component" value="Unassembled WGS sequence"/>
</dbReference>
<proteinExistence type="predicted"/>
<dbReference type="HOGENOM" id="CLU_897588_0_0_1"/>
<dbReference type="EMBL" id="JOWA01000100">
    <property type="protein sequence ID" value="KEZ42285.1"/>
    <property type="molecule type" value="Genomic_DNA"/>
</dbReference>
<name>A0A084G4M3_PSEDA</name>
<accession>A0A084G4M3</accession>
<dbReference type="RefSeq" id="XP_016642084.1">
    <property type="nucleotide sequence ID" value="XM_016788327.1"/>
</dbReference>
<organism evidence="1 2">
    <name type="scientific">Pseudallescheria apiosperma</name>
    <name type="common">Scedosporium apiospermum</name>
    <dbReference type="NCBI Taxonomy" id="563466"/>
    <lineage>
        <taxon>Eukaryota</taxon>
        <taxon>Fungi</taxon>
        <taxon>Dikarya</taxon>
        <taxon>Ascomycota</taxon>
        <taxon>Pezizomycotina</taxon>
        <taxon>Sordariomycetes</taxon>
        <taxon>Hypocreomycetidae</taxon>
        <taxon>Microascales</taxon>
        <taxon>Microascaceae</taxon>
        <taxon>Scedosporium</taxon>
    </lineage>
</organism>
<sequence>MSARAHCPLSLPTFPKQLRMCRSRGTGLFSLLRLLAVFNVLGSSATSKIDRRQREGFEDTAFFYRNIQHARERVVTSTDINTWKSALASPNMTDTDRFQGFDITKPYSERSPIDGFTTLLRITADYPLPFGSTEESDDTFTTVTSVSITVPDEIAADNGTGLPENVDPSWNICNGYFYLTAKLNESNTNCGGVLSNDCIRDIESSLSEAFQTNDSCQFPDNLPSTCRFGELVQFFDSSLPEQTLDRAFGNGAPFIGFSVGSDFNKRGDTDAYASSGLRTVLIATVWGYNANDSSMASQLPDPPPISLSCD</sequence>
<dbReference type="AlphaFoldDB" id="A0A084G4M3"/>
<dbReference type="VEuPathDB" id="FungiDB:SAPIO_CDS6147"/>